<reference evidence="2" key="2">
    <citation type="journal article" date="2020" name="Microorganisms">
        <title>Osmotic Adaptation and Compatible Solute Biosynthesis of Phototrophic Bacteria as Revealed from Genome Analyses.</title>
        <authorList>
            <person name="Imhoff J.F."/>
            <person name="Rahn T."/>
            <person name="Kunzel S."/>
            <person name="Keller A."/>
            <person name="Neulinger S.C."/>
        </authorList>
    </citation>
    <scope>NUCLEOTIDE SEQUENCE</scope>
    <source>
        <strain evidence="2">LMG 28126</strain>
    </source>
</reference>
<evidence type="ECO:0000313" key="3">
    <source>
        <dbReference type="Proteomes" id="UP000706333"/>
    </source>
</evidence>
<comment type="caution">
    <text evidence="2">The sequence shown here is derived from an EMBL/GenBank/DDBJ whole genome shotgun (WGS) entry which is preliminary data.</text>
</comment>
<reference evidence="2" key="1">
    <citation type="submission" date="2017-05" db="EMBL/GenBank/DDBJ databases">
        <authorList>
            <person name="Imhoff J.F."/>
            <person name="Rahn T."/>
            <person name="Kuenzel S."/>
            <person name="Neulinger S.C."/>
        </authorList>
    </citation>
    <scope>NUCLEOTIDE SEQUENCE</scope>
    <source>
        <strain evidence="2">LMG 28126</strain>
    </source>
</reference>
<gene>
    <name evidence="2" type="ORF">CCR87_12830</name>
</gene>
<evidence type="ECO:0008006" key="4">
    <source>
        <dbReference type="Google" id="ProtNLM"/>
    </source>
</evidence>
<dbReference type="EMBL" id="NHSD01000294">
    <property type="protein sequence ID" value="MBK5928205.1"/>
    <property type="molecule type" value="Genomic_DNA"/>
</dbReference>
<accession>A0A934TL87</accession>
<proteinExistence type="predicted"/>
<organism evidence="2 3">
    <name type="scientific">Rhodobaculum claviforme</name>
    <dbReference type="NCBI Taxonomy" id="1549854"/>
    <lineage>
        <taxon>Bacteria</taxon>
        <taxon>Pseudomonadati</taxon>
        <taxon>Pseudomonadota</taxon>
        <taxon>Alphaproteobacteria</taxon>
        <taxon>Rhodobacterales</taxon>
        <taxon>Paracoccaceae</taxon>
        <taxon>Rhodobaculum</taxon>
    </lineage>
</organism>
<feature type="chain" id="PRO_5037842055" description="Lipoprotein" evidence="1">
    <location>
        <begin position="18"/>
        <end position="69"/>
    </location>
</feature>
<dbReference type="AlphaFoldDB" id="A0A934TL87"/>
<keyword evidence="1" id="KW-0732">Signal</keyword>
<sequence length="69" mass="6336">MRILSLAGVAAAALLLAGCGDNIGEQALFGGAAGVGVAAVAGGDPVAGGLVGAGGNVAFCQLNPGACRR</sequence>
<dbReference type="Proteomes" id="UP000706333">
    <property type="component" value="Unassembled WGS sequence"/>
</dbReference>
<protein>
    <recommendedName>
        <fullName evidence="4">Lipoprotein</fullName>
    </recommendedName>
</protein>
<evidence type="ECO:0000313" key="2">
    <source>
        <dbReference type="EMBL" id="MBK5928205.1"/>
    </source>
</evidence>
<dbReference type="RefSeq" id="WP_201157956.1">
    <property type="nucleotide sequence ID" value="NZ_NHSD01000294.1"/>
</dbReference>
<dbReference type="PROSITE" id="PS51257">
    <property type="entry name" value="PROKAR_LIPOPROTEIN"/>
    <property type="match status" value="1"/>
</dbReference>
<name>A0A934TL87_9RHOB</name>
<evidence type="ECO:0000256" key="1">
    <source>
        <dbReference type="SAM" id="SignalP"/>
    </source>
</evidence>
<feature type="signal peptide" evidence="1">
    <location>
        <begin position="1"/>
        <end position="17"/>
    </location>
</feature>
<keyword evidence="3" id="KW-1185">Reference proteome</keyword>